<dbReference type="InterPro" id="IPR006680">
    <property type="entry name" value="Amidohydro-rel"/>
</dbReference>
<dbReference type="InterPro" id="IPR032466">
    <property type="entry name" value="Metal_Hydrolase"/>
</dbReference>
<proteinExistence type="predicted"/>
<evidence type="ECO:0000259" key="1">
    <source>
        <dbReference type="Pfam" id="PF04909"/>
    </source>
</evidence>
<dbReference type="Gene3D" id="3.20.20.140">
    <property type="entry name" value="Metal-dependent hydrolases"/>
    <property type="match status" value="1"/>
</dbReference>
<gene>
    <name evidence="2" type="ORF">METZ01_LOCUS243999</name>
</gene>
<reference evidence="2" key="1">
    <citation type="submission" date="2018-05" db="EMBL/GenBank/DDBJ databases">
        <authorList>
            <person name="Lanie J.A."/>
            <person name="Ng W.-L."/>
            <person name="Kazmierczak K.M."/>
            <person name="Andrzejewski T.M."/>
            <person name="Davidsen T.M."/>
            <person name="Wayne K.J."/>
            <person name="Tettelin H."/>
            <person name="Glass J.I."/>
            <person name="Rusch D."/>
            <person name="Podicherti R."/>
            <person name="Tsui H.-C.T."/>
            <person name="Winkler M.E."/>
        </authorList>
    </citation>
    <scope>NUCLEOTIDE SEQUENCE</scope>
</reference>
<feature type="domain" description="Amidohydrolase-related" evidence="1">
    <location>
        <begin position="60"/>
        <end position="296"/>
    </location>
</feature>
<dbReference type="GO" id="GO:0016787">
    <property type="term" value="F:hydrolase activity"/>
    <property type="evidence" value="ECO:0007669"/>
    <property type="project" value="InterPro"/>
</dbReference>
<accession>A0A382HVJ8</accession>
<organism evidence="2">
    <name type="scientific">marine metagenome</name>
    <dbReference type="NCBI Taxonomy" id="408172"/>
    <lineage>
        <taxon>unclassified sequences</taxon>
        <taxon>metagenomes</taxon>
        <taxon>ecological metagenomes</taxon>
    </lineage>
</organism>
<feature type="non-terminal residue" evidence="2">
    <location>
        <position position="308"/>
    </location>
</feature>
<dbReference type="EMBL" id="UINC01063472">
    <property type="protein sequence ID" value="SVB91145.1"/>
    <property type="molecule type" value="Genomic_DNA"/>
</dbReference>
<protein>
    <recommendedName>
        <fullName evidence="1">Amidohydrolase-related domain-containing protein</fullName>
    </recommendedName>
</protein>
<dbReference type="AlphaFoldDB" id="A0A382HVJ8"/>
<sequence length="308" mass="34383">MDTNTKPDEPRPARGRWRRWGVRLAKWLGLCILLLLGLREAFFSGPYLPLAKPHDGMILDMHCHVAGIGAGGSGCFVSRELRNNFRFNIYMKAFGVTLAEAQEQGDQLLMERLAKGIDESKRVGAAIVLAMDGVMDANGRLDHARTEFYIPNEFVAAEAAKYPNLYFGASINPHRPDALERLQWARDNGALLVKWLPSVQFIDPADPALEPFYRKMVALDLPLLTHAGQERSFTHARDELADPVRLKLPLSLGVKLIVAHAASTGENEGQEDIDRLIGMLDDYPNLYTDISSMTQVNKLGYLRQAITE</sequence>
<dbReference type="SUPFAM" id="SSF51556">
    <property type="entry name" value="Metallo-dependent hydrolases"/>
    <property type="match status" value="1"/>
</dbReference>
<name>A0A382HVJ8_9ZZZZ</name>
<dbReference type="Pfam" id="PF04909">
    <property type="entry name" value="Amidohydro_2"/>
    <property type="match status" value="1"/>
</dbReference>
<evidence type="ECO:0000313" key="2">
    <source>
        <dbReference type="EMBL" id="SVB91145.1"/>
    </source>
</evidence>